<feature type="compositionally biased region" description="Pro residues" evidence="1">
    <location>
        <begin position="266"/>
        <end position="277"/>
    </location>
</feature>
<name>A0A0D9YI06_9ORYZ</name>
<evidence type="ECO:0000313" key="2">
    <source>
        <dbReference type="EnsemblPlants" id="OGLUM01G42980.1"/>
    </source>
</evidence>
<evidence type="ECO:0000313" key="3">
    <source>
        <dbReference type="Proteomes" id="UP000026961"/>
    </source>
</evidence>
<proteinExistence type="predicted"/>
<dbReference type="AlphaFoldDB" id="A0A0D9YI06"/>
<organism evidence="2">
    <name type="scientific">Oryza glumipatula</name>
    <dbReference type="NCBI Taxonomy" id="40148"/>
    <lineage>
        <taxon>Eukaryota</taxon>
        <taxon>Viridiplantae</taxon>
        <taxon>Streptophyta</taxon>
        <taxon>Embryophyta</taxon>
        <taxon>Tracheophyta</taxon>
        <taxon>Spermatophyta</taxon>
        <taxon>Magnoliopsida</taxon>
        <taxon>Liliopsida</taxon>
        <taxon>Poales</taxon>
        <taxon>Poaceae</taxon>
        <taxon>BOP clade</taxon>
        <taxon>Oryzoideae</taxon>
        <taxon>Oryzeae</taxon>
        <taxon>Oryzinae</taxon>
        <taxon>Oryza</taxon>
    </lineage>
</organism>
<feature type="compositionally biased region" description="Low complexity" evidence="1">
    <location>
        <begin position="125"/>
        <end position="135"/>
    </location>
</feature>
<feature type="compositionally biased region" description="Low complexity" evidence="1">
    <location>
        <begin position="228"/>
        <end position="251"/>
    </location>
</feature>
<dbReference type="HOGENOM" id="CLU_651130_0_0_1"/>
<feature type="region of interest" description="Disordered" evidence="1">
    <location>
        <begin position="1"/>
        <end position="78"/>
    </location>
</feature>
<reference evidence="2" key="1">
    <citation type="submission" date="2013-08" db="EMBL/GenBank/DDBJ databases">
        <title>Oryza genome evolution.</title>
        <authorList>
            <person name="Wing R.A."/>
            <person name="Panaud O."/>
            <person name="Oliveira A.C."/>
        </authorList>
    </citation>
    <scope>NUCLEOTIDE SEQUENCE</scope>
</reference>
<evidence type="ECO:0000256" key="1">
    <source>
        <dbReference type="SAM" id="MobiDB-lite"/>
    </source>
</evidence>
<feature type="region of interest" description="Disordered" evidence="1">
    <location>
        <begin position="385"/>
        <end position="422"/>
    </location>
</feature>
<dbReference type="Proteomes" id="UP000026961">
    <property type="component" value="Chromosome 1"/>
</dbReference>
<feature type="compositionally biased region" description="Basic and acidic residues" evidence="1">
    <location>
        <begin position="298"/>
        <end position="311"/>
    </location>
</feature>
<reference evidence="2" key="2">
    <citation type="submission" date="2015-04" db="UniProtKB">
        <authorList>
            <consortium name="EnsemblPlants"/>
        </authorList>
    </citation>
    <scope>IDENTIFICATION</scope>
</reference>
<feature type="compositionally biased region" description="Basic and acidic residues" evidence="1">
    <location>
        <begin position="405"/>
        <end position="415"/>
    </location>
</feature>
<dbReference type="Gramene" id="OGLUM01G42980.1">
    <property type="protein sequence ID" value="OGLUM01G42980.1"/>
    <property type="gene ID" value="OGLUM01G42980"/>
</dbReference>
<sequence>MGDATAVMAATGDAAAVGGGERIEGGEGHRDGKGSTALEKAGEAVVRKAGGTERGGAVPDDDDDDGDMFEEEDARSSSLAAASSDLLLESGHHHHHQLAAHPSMANPRIAAASLPPPPSCRPHRSPSSCSSPGSAGDTRPRPCTPTYRAFFPCAIVEKMKTAGRADGATAAASSHPTAGHRGLVAPPGCPWRWTSRGDRPGLRRSASSITDAAHPIPAADREGRRSWRSSSSSEARGSSSGFPRPSSASFSRLLGRSVPELAHAATPPPSPASSSPPPRHRLPMPSSPPAGRPAGLPVRRERERGGKERKGVAGLLTWRTDTWGPPHREQIDSIPGWKKPSANLPRLDTSSLWLPDNGRSAATVSAASANTTALCSVAMAMTNRQGGTRAEEQGGAPELAIVPRSPERRDMERTAVNRRQTF</sequence>
<reference evidence="2" key="3">
    <citation type="submission" date="2018-05" db="EMBL/GenBank/DDBJ databases">
        <title>OgluRS3 (Oryza glumaepatula Reference Sequence Version 3).</title>
        <authorList>
            <person name="Zhang J."/>
            <person name="Kudrna D."/>
            <person name="Lee S."/>
            <person name="Talag J."/>
            <person name="Welchert J."/>
            <person name="Wing R.A."/>
        </authorList>
    </citation>
    <scope>NUCLEOTIDE SEQUENCE [LARGE SCALE GENOMIC DNA]</scope>
</reference>
<feature type="compositionally biased region" description="Basic and acidic residues" evidence="1">
    <location>
        <begin position="21"/>
        <end position="33"/>
    </location>
</feature>
<feature type="region of interest" description="Disordered" evidence="1">
    <location>
        <begin position="108"/>
        <end position="143"/>
    </location>
</feature>
<keyword evidence="3" id="KW-1185">Reference proteome</keyword>
<protein>
    <submittedName>
        <fullName evidence="2">Uncharacterized protein</fullName>
    </submittedName>
</protein>
<accession>A0A0D9YI06</accession>
<dbReference type="EnsemblPlants" id="OGLUM01G42980.1">
    <property type="protein sequence ID" value="OGLUM01G42980.1"/>
    <property type="gene ID" value="OGLUM01G42980"/>
</dbReference>
<feature type="region of interest" description="Disordered" evidence="1">
    <location>
        <begin position="167"/>
        <end position="344"/>
    </location>
</feature>
<feature type="compositionally biased region" description="Low complexity" evidence="1">
    <location>
        <begin position="1"/>
        <end position="16"/>
    </location>
</feature>
<feature type="compositionally biased region" description="Acidic residues" evidence="1">
    <location>
        <begin position="59"/>
        <end position="73"/>
    </location>
</feature>